<name>A0AAN4Z6Y7_9BILA</name>
<feature type="domain" description="ACB" evidence="4">
    <location>
        <begin position="189"/>
        <end position="278"/>
    </location>
</feature>
<dbReference type="PRINTS" id="PR00689">
    <property type="entry name" value="ACOABINDINGP"/>
</dbReference>
<dbReference type="GO" id="GO:0000062">
    <property type="term" value="F:fatty-acyl-CoA binding"/>
    <property type="evidence" value="ECO:0007669"/>
    <property type="project" value="InterPro"/>
</dbReference>
<dbReference type="PROSITE" id="PS51228">
    <property type="entry name" value="ACB_2"/>
    <property type="match status" value="2"/>
</dbReference>
<organism evidence="5 6">
    <name type="scientific">Pristionchus mayeri</name>
    <dbReference type="NCBI Taxonomy" id="1317129"/>
    <lineage>
        <taxon>Eukaryota</taxon>
        <taxon>Metazoa</taxon>
        <taxon>Ecdysozoa</taxon>
        <taxon>Nematoda</taxon>
        <taxon>Chromadorea</taxon>
        <taxon>Rhabditida</taxon>
        <taxon>Rhabditina</taxon>
        <taxon>Diplogasteromorpha</taxon>
        <taxon>Diplogasteroidea</taxon>
        <taxon>Neodiplogasteridae</taxon>
        <taxon>Pristionchus</taxon>
    </lineage>
</organism>
<feature type="compositionally biased region" description="Basic and acidic residues" evidence="2">
    <location>
        <begin position="336"/>
        <end position="360"/>
    </location>
</feature>
<reference evidence="6" key="1">
    <citation type="submission" date="2022-10" db="EMBL/GenBank/DDBJ databases">
        <title>Genome assembly of Pristionchus species.</title>
        <authorList>
            <person name="Yoshida K."/>
            <person name="Sommer R.J."/>
        </authorList>
    </citation>
    <scope>NUCLEOTIDE SEQUENCE [LARGE SCALE GENOMIC DNA]</scope>
    <source>
        <strain evidence="6">RS5460</strain>
    </source>
</reference>
<feature type="region of interest" description="Disordered" evidence="2">
    <location>
        <begin position="317"/>
        <end position="360"/>
    </location>
</feature>
<evidence type="ECO:0000313" key="5">
    <source>
        <dbReference type="EMBL" id="GMR35528.1"/>
    </source>
</evidence>
<feature type="transmembrane region" description="Helical" evidence="3">
    <location>
        <begin position="439"/>
        <end position="458"/>
    </location>
</feature>
<dbReference type="Gene3D" id="1.20.80.10">
    <property type="match status" value="2"/>
</dbReference>
<proteinExistence type="predicted"/>
<dbReference type="InterPro" id="IPR000582">
    <property type="entry name" value="Acyl-CoA-binding_protein"/>
</dbReference>
<dbReference type="PANTHER" id="PTHR23310">
    <property type="entry name" value="ACYL-COA-BINDING PROTEIN, ACBP"/>
    <property type="match status" value="1"/>
</dbReference>
<accession>A0AAN4Z6Y7</accession>
<dbReference type="GO" id="GO:0006631">
    <property type="term" value="P:fatty acid metabolic process"/>
    <property type="evidence" value="ECO:0007669"/>
    <property type="project" value="TreeGrafter"/>
</dbReference>
<feature type="compositionally biased region" description="Polar residues" evidence="2">
    <location>
        <begin position="319"/>
        <end position="331"/>
    </location>
</feature>
<dbReference type="InterPro" id="IPR014352">
    <property type="entry name" value="FERM/acyl-CoA-bd_prot_sf"/>
</dbReference>
<keyword evidence="3" id="KW-1133">Transmembrane helix</keyword>
<dbReference type="InterPro" id="IPR035984">
    <property type="entry name" value="Acyl-CoA-binding_sf"/>
</dbReference>
<evidence type="ECO:0000256" key="3">
    <source>
        <dbReference type="SAM" id="Phobius"/>
    </source>
</evidence>
<feature type="domain" description="ACB" evidence="4">
    <location>
        <begin position="13"/>
        <end position="112"/>
    </location>
</feature>
<evidence type="ECO:0000256" key="2">
    <source>
        <dbReference type="SAM" id="MobiDB-lite"/>
    </source>
</evidence>
<comment type="caution">
    <text evidence="5">The sequence shown here is derived from an EMBL/GenBank/DDBJ whole genome shotgun (WGS) entry which is preliminary data.</text>
</comment>
<dbReference type="Proteomes" id="UP001328107">
    <property type="component" value="Unassembled WGS sequence"/>
</dbReference>
<evidence type="ECO:0000256" key="1">
    <source>
        <dbReference type="ARBA" id="ARBA00023121"/>
    </source>
</evidence>
<keyword evidence="3" id="KW-0812">Transmembrane</keyword>
<gene>
    <name evidence="5" type="ORF">PMAYCL1PPCAC_05723</name>
</gene>
<evidence type="ECO:0000313" key="6">
    <source>
        <dbReference type="Proteomes" id="UP001328107"/>
    </source>
</evidence>
<dbReference type="PANTHER" id="PTHR23310:SF120">
    <property type="entry name" value="ACYL-COA-BINDING PROTEIN HOMOLOG 3"/>
    <property type="match status" value="1"/>
</dbReference>
<evidence type="ECO:0000259" key="4">
    <source>
        <dbReference type="PROSITE" id="PS51228"/>
    </source>
</evidence>
<dbReference type="Pfam" id="PF00887">
    <property type="entry name" value="ACBP"/>
    <property type="match status" value="2"/>
</dbReference>
<sequence length="471" mass="54962">MVDDHRSSEEYSLEEKYQAAAEIVTTGLNYLGVTRIVTGAVELPTNYAEMLTMHALYNQVKHGPCKKKEPYKWNLVEHFKWEAWHRLAEMDRNEAMARYVAGVLEKMDFCAATYDWDEMLEKFDKEFKMFDAQLRPKFRILDRELIKEDGSRVLNPPPPSISFATGVLCFTPDRSKTRERIDLSSEYSLDEKFQACVDIIQSVPKTGPVPSTFVEMLTFYALFKQVTEGPNKRPKPGFWNQEAVYKWNSWKQLGDMSKEEAMEIYVAGMLEKVDYCAEQWDWDEMMRKNSTDYDKFEPILREKFRIIDRELIKSDGTRVNRSKSSSNNWGTISREPSMEARRDGSESSTPEDPHSDDEYCDARDYRSMSRSSSISLEDPDEFSSTRVQKLKAYCARMDVELRAINGVLSTLTSSCEARHHSIVKLIKQSAVYISVPSRLSWRSFFFFLIWPLFVHWALKYFGRSRLYALTR</sequence>
<dbReference type="GO" id="GO:0005737">
    <property type="term" value="C:cytoplasm"/>
    <property type="evidence" value="ECO:0007669"/>
    <property type="project" value="TreeGrafter"/>
</dbReference>
<keyword evidence="6" id="KW-1185">Reference proteome</keyword>
<dbReference type="EMBL" id="BTRK01000002">
    <property type="protein sequence ID" value="GMR35528.1"/>
    <property type="molecule type" value="Genomic_DNA"/>
</dbReference>
<keyword evidence="3" id="KW-0472">Membrane</keyword>
<protein>
    <recommendedName>
        <fullName evidence="4">ACB domain-containing protein</fullName>
    </recommendedName>
</protein>
<dbReference type="SUPFAM" id="SSF47027">
    <property type="entry name" value="Acyl-CoA binding protein"/>
    <property type="match status" value="2"/>
</dbReference>
<dbReference type="AlphaFoldDB" id="A0AAN4Z6Y7"/>
<keyword evidence="1" id="KW-0446">Lipid-binding</keyword>